<dbReference type="Gene3D" id="3.30.40.10">
    <property type="entry name" value="Zinc/RING finger domain, C3HC4 (zinc finger)"/>
    <property type="match status" value="1"/>
</dbReference>
<dbReference type="EMBL" id="KV003145">
    <property type="protein sequence ID" value="KZV37302.1"/>
    <property type="molecule type" value="Genomic_DNA"/>
</dbReference>
<feature type="domain" description="U-box" evidence="8">
    <location>
        <begin position="76"/>
        <end position="150"/>
    </location>
</feature>
<dbReference type="UniPathway" id="UPA00143"/>
<dbReference type="CDD" id="cd16664">
    <property type="entry name" value="RING-Ubox_PUB"/>
    <property type="match status" value="1"/>
</dbReference>
<dbReference type="InterPro" id="IPR016024">
    <property type="entry name" value="ARM-type_fold"/>
</dbReference>
<proteinExistence type="predicted"/>
<keyword evidence="5" id="KW-0677">Repeat</keyword>
<evidence type="ECO:0000256" key="6">
    <source>
        <dbReference type="ARBA" id="ARBA00022786"/>
    </source>
</evidence>
<comment type="pathway">
    <text evidence="2">Protein modification; protein ubiquitination.</text>
</comment>
<organism evidence="9 10">
    <name type="scientific">Dorcoceras hygrometricum</name>
    <dbReference type="NCBI Taxonomy" id="472368"/>
    <lineage>
        <taxon>Eukaryota</taxon>
        <taxon>Viridiplantae</taxon>
        <taxon>Streptophyta</taxon>
        <taxon>Embryophyta</taxon>
        <taxon>Tracheophyta</taxon>
        <taxon>Spermatophyta</taxon>
        <taxon>Magnoliopsida</taxon>
        <taxon>eudicotyledons</taxon>
        <taxon>Gunneridae</taxon>
        <taxon>Pentapetalae</taxon>
        <taxon>asterids</taxon>
        <taxon>lamiids</taxon>
        <taxon>Lamiales</taxon>
        <taxon>Gesneriaceae</taxon>
        <taxon>Didymocarpoideae</taxon>
        <taxon>Trichosporeae</taxon>
        <taxon>Loxocarpinae</taxon>
        <taxon>Dorcoceras</taxon>
    </lineage>
</organism>
<dbReference type="Pfam" id="PF00514">
    <property type="entry name" value="Arm"/>
    <property type="match status" value="1"/>
</dbReference>
<dbReference type="PANTHER" id="PTHR23315:SF265">
    <property type="entry name" value="U-BOX DOMAIN-CONTAINING PROTEIN 46-RELATED"/>
    <property type="match status" value="1"/>
</dbReference>
<gene>
    <name evidence="9" type="ORF">F511_16451</name>
</gene>
<dbReference type="PANTHER" id="PTHR23315">
    <property type="entry name" value="U BOX DOMAIN-CONTAINING"/>
    <property type="match status" value="1"/>
</dbReference>
<evidence type="ECO:0000256" key="4">
    <source>
        <dbReference type="ARBA" id="ARBA00022679"/>
    </source>
</evidence>
<feature type="repeat" description="ARM" evidence="7">
    <location>
        <begin position="304"/>
        <end position="346"/>
    </location>
</feature>
<dbReference type="GO" id="GO:0016567">
    <property type="term" value="P:protein ubiquitination"/>
    <property type="evidence" value="ECO:0007669"/>
    <property type="project" value="UniProtKB-UniPathway"/>
</dbReference>
<dbReference type="SMART" id="SM00185">
    <property type="entry name" value="ARM"/>
    <property type="match status" value="3"/>
</dbReference>
<evidence type="ECO:0000256" key="3">
    <source>
        <dbReference type="ARBA" id="ARBA00012483"/>
    </source>
</evidence>
<comment type="catalytic activity">
    <reaction evidence="1">
        <text>S-ubiquitinyl-[E2 ubiquitin-conjugating enzyme]-L-cysteine + [acceptor protein]-L-lysine = [E2 ubiquitin-conjugating enzyme]-L-cysteine + N(6)-ubiquitinyl-[acceptor protein]-L-lysine.</text>
        <dbReference type="EC" id="2.3.2.27"/>
    </reaction>
</comment>
<dbReference type="Pfam" id="PF04564">
    <property type="entry name" value="U-box"/>
    <property type="match status" value="1"/>
</dbReference>
<name>A0A2Z7BRP8_9LAMI</name>
<accession>A0A2Z7BRP8</accession>
<evidence type="ECO:0000313" key="10">
    <source>
        <dbReference type="Proteomes" id="UP000250235"/>
    </source>
</evidence>
<keyword evidence="6" id="KW-0833">Ubl conjugation pathway</keyword>
<dbReference type="InterPro" id="IPR045210">
    <property type="entry name" value="RING-Ubox_PUB"/>
</dbReference>
<dbReference type="GO" id="GO:0061630">
    <property type="term" value="F:ubiquitin protein ligase activity"/>
    <property type="evidence" value="ECO:0007669"/>
    <property type="project" value="UniProtKB-EC"/>
</dbReference>
<dbReference type="Gene3D" id="1.25.10.10">
    <property type="entry name" value="Leucine-rich Repeat Variant"/>
    <property type="match status" value="1"/>
</dbReference>
<evidence type="ECO:0000256" key="2">
    <source>
        <dbReference type="ARBA" id="ARBA00004906"/>
    </source>
</evidence>
<dbReference type="InterPro" id="IPR011989">
    <property type="entry name" value="ARM-like"/>
</dbReference>
<evidence type="ECO:0000256" key="5">
    <source>
        <dbReference type="ARBA" id="ARBA00022737"/>
    </source>
</evidence>
<evidence type="ECO:0000259" key="8">
    <source>
        <dbReference type="PROSITE" id="PS51698"/>
    </source>
</evidence>
<evidence type="ECO:0000256" key="1">
    <source>
        <dbReference type="ARBA" id="ARBA00000900"/>
    </source>
</evidence>
<evidence type="ECO:0000256" key="7">
    <source>
        <dbReference type="PROSITE-ProRule" id="PRU00259"/>
    </source>
</evidence>
<keyword evidence="4" id="KW-0808">Transferase</keyword>
<dbReference type="OrthoDB" id="10064100at2759"/>
<reference evidence="9 10" key="1">
    <citation type="journal article" date="2015" name="Proc. Natl. Acad. Sci. U.S.A.">
        <title>The resurrection genome of Boea hygrometrica: A blueprint for survival of dehydration.</title>
        <authorList>
            <person name="Xiao L."/>
            <person name="Yang G."/>
            <person name="Zhang L."/>
            <person name="Yang X."/>
            <person name="Zhao S."/>
            <person name="Ji Z."/>
            <person name="Zhou Q."/>
            <person name="Hu M."/>
            <person name="Wang Y."/>
            <person name="Chen M."/>
            <person name="Xu Y."/>
            <person name="Jin H."/>
            <person name="Xiao X."/>
            <person name="Hu G."/>
            <person name="Bao F."/>
            <person name="Hu Y."/>
            <person name="Wan P."/>
            <person name="Li L."/>
            <person name="Deng X."/>
            <person name="Kuang T."/>
            <person name="Xiang C."/>
            <person name="Zhu J.K."/>
            <person name="Oliver M.J."/>
            <person name="He Y."/>
        </authorList>
    </citation>
    <scope>NUCLEOTIDE SEQUENCE [LARGE SCALE GENOMIC DNA]</scope>
    <source>
        <strain evidence="10">cv. XS01</strain>
    </source>
</reference>
<dbReference type="PROSITE" id="PS51698">
    <property type="entry name" value="U_BOX"/>
    <property type="match status" value="1"/>
</dbReference>
<dbReference type="InterPro" id="IPR013083">
    <property type="entry name" value="Znf_RING/FYVE/PHD"/>
</dbReference>
<dbReference type="InterPro" id="IPR000225">
    <property type="entry name" value="Armadillo"/>
</dbReference>
<dbReference type="SMART" id="SM00504">
    <property type="entry name" value="Ubox"/>
    <property type="match status" value="1"/>
</dbReference>
<dbReference type="SUPFAM" id="SSF48371">
    <property type="entry name" value="ARM repeat"/>
    <property type="match status" value="1"/>
</dbReference>
<sequence length="465" mass="51996">MAEIEVAKGATELKRELQRLVEAIVEEDENDDDYYTLEVIDHATRTLSAIRNLKSNQPQESVRLKGLYGLSEDCEGVPAEFRCPISGLLFEDPVVLASGQTYDLPFIQKWLKDGNLMCPRTNQLLPHTALIPNLSIKNMVVKWCKLQKYEVPSTLINNDPENPEMPPNHQNLDNLVELLEKLTSSSISDAKSAGRRLRMLTNRFPSFKALFADVSSALPRLFNPILLKGVYSDDDLQEDFVATILNISIHDINVMKMVSEIPSAVSLVIESLKCKRVEIRCYAAAVLSALSSLDSKKHELGSLGTVKLLIDLLEEGHPLISKDAAVALQNLCTVVENREKAIEDGAIAVLMWKILDSIDVGEMLKILSTLSTHHKAIKEIEEHGGVVLLFKILKDNTDEHNKETCVAILYTMCYNDRRKLRDIRGVENAYEILTQVAQTGTSRAKRKASGILDRMSKFAFVSHTT</sequence>
<dbReference type="Proteomes" id="UP000250235">
    <property type="component" value="Unassembled WGS sequence"/>
</dbReference>
<protein>
    <recommendedName>
        <fullName evidence="3">RING-type E3 ubiquitin transferase</fullName>
        <ecNumber evidence="3">2.3.2.27</ecNumber>
    </recommendedName>
</protein>
<dbReference type="EC" id="2.3.2.27" evidence="3"/>
<keyword evidence="10" id="KW-1185">Reference proteome</keyword>
<dbReference type="SUPFAM" id="SSF57850">
    <property type="entry name" value="RING/U-box"/>
    <property type="match status" value="1"/>
</dbReference>
<dbReference type="PROSITE" id="PS50176">
    <property type="entry name" value="ARM_REPEAT"/>
    <property type="match status" value="1"/>
</dbReference>
<dbReference type="InterPro" id="IPR003613">
    <property type="entry name" value="Ubox_domain"/>
</dbReference>
<evidence type="ECO:0000313" key="9">
    <source>
        <dbReference type="EMBL" id="KZV37302.1"/>
    </source>
</evidence>
<dbReference type="AlphaFoldDB" id="A0A2Z7BRP8"/>